<dbReference type="InterPro" id="IPR028087">
    <property type="entry name" value="Tad_N"/>
</dbReference>
<dbReference type="Pfam" id="PF13400">
    <property type="entry name" value="Tad"/>
    <property type="match status" value="1"/>
</dbReference>
<keyword evidence="1" id="KW-0812">Transmembrane</keyword>
<proteinExistence type="predicted"/>
<keyword evidence="4" id="KW-1185">Reference proteome</keyword>
<gene>
    <name evidence="3" type="ORF">QYB95_01715</name>
</gene>
<sequence length="231" mass="26009">MRQLENEKVALSQVESRGAKGALKHLNNEKGSAAIYLLWIMTVIIVLTVVIVNIAKVYAVKQQASTAAQLGAFAATSEILFATEEGIKDFDEYMMQKALEAGLEYEPLWDEIEERKESYMASDYGEQEAYIKALNEMLPGRLGDPILKGYLLLDSALSTKIFSTVQDVVRENEGNEEHVEIKISQEKYRVEVKTDATYETIGNGEYIDSFEKDIPELGYGPELSYLQYILN</sequence>
<keyword evidence="1" id="KW-1133">Transmembrane helix</keyword>
<organism evidence="3 4">
    <name type="scientific">Ureibacillus aquaedulcis</name>
    <dbReference type="NCBI Taxonomy" id="3058421"/>
    <lineage>
        <taxon>Bacteria</taxon>
        <taxon>Bacillati</taxon>
        <taxon>Bacillota</taxon>
        <taxon>Bacilli</taxon>
        <taxon>Bacillales</taxon>
        <taxon>Caryophanaceae</taxon>
        <taxon>Ureibacillus</taxon>
    </lineage>
</organism>
<comment type="caution">
    <text evidence="3">The sequence shown here is derived from an EMBL/GenBank/DDBJ whole genome shotgun (WGS) entry which is preliminary data.</text>
</comment>
<evidence type="ECO:0000313" key="3">
    <source>
        <dbReference type="EMBL" id="MDN4492245.1"/>
    </source>
</evidence>
<evidence type="ECO:0000259" key="2">
    <source>
        <dbReference type="Pfam" id="PF13400"/>
    </source>
</evidence>
<name>A0ABT8GLG1_9BACL</name>
<accession>A0ABT8GLG1</accession>
<dbReference type="RefSeq" id="WP_301136349.1">
    <property type="nucleotide sequence ID" value="NZ_JAUHTQ010000001.1"/>
</dbReference>
<dbReference type="EMBL" id="JAUHTQ010000001">
    <property type="protein sequence ID" value="MDN4492245.1"/>
    <property type="molecule type" value="Genomic_DNA"/>
</dbReference>
<protein>
    <recommendedName>
        <fullName evidence="2">Putative Flp pilus-assembly TadG-like N-terminal domain-containing protein</fullName>
    </recommendedName>
</protein>
<dbReference type="Proteomes" id="UP001172743">
    <property type="component" value="Unassembled WGS sequence"/>
</dbReference>
<keyword evidence="1" id="KW-0472">Membrane</keyword>
<evidence type="ECO:0000313" key="4">
    <source>
        <dbReference type="Proteomes" id="UP001172743"/>
    </source>
</evidence>
<feature type="transmembrane region" description="Helical" evidence="1">
    <location>
        <begin position="33"/>
        <end position="55"/>
    </location>
</feature>
<evidence type="ECO:0000256" key="1">
    <source>
        <dbReference type="SAM" id="Phobius"/>
    </source>
</evidence>
<reference evidence="3" key="1">
    <citation type="submission" date="2023-07" db="EMBL/GenBank/DDBJ databases">
        <title>Ureibacillus sp. isolated from freshwater well.</title>
        <authorList>
            <person name="Kirdat K."/>
            <person name="Bhatt A."/>
            <person name="Teware R."/>
            <person name="Bhavsar Y."/>
            <person name="Yadav A."/>
        </authorList>
    </citation>
    <scope>NUCLEOTIDE SEQUENCE</scope>
    <source>
        <strain evidence="3">BA0131</strain>
    </source>
</reference>
<feature type="domain" description="Putative Flp pilus-assembly TadG-like N-terminal" evidence="2">
    <location>
        <begin position="31"/>
        <end position="75"/>
    </location>
</feature>